<evidence type="ECO:0000256" key="1">
    <source>
        <dbReference type="SAM" id="SignalP"/>
    </source>
</evidence>
<organism evidence="2 3">
    <name type="scientific">Gymnodinialimonas ceratoperidinii</name>
    <dbReference type="NCBI Taxonomy" id="2856823"/>
    <lineage>
        <taxon>Bacteria</taxon>
        <taxon>Pseudomonadati</taxon>
        <taxon>Pseudomonadota</taxon>
        <taxon>Alphaproteobacteria</taxon>
        <taxon>Rhodobacterales</taxon>
        <taxon>Paracoccaceae</taxon>
        <taxon>Gymnodinialimonas</taxon>
    </lineage>
</organism>
<feature type="chain" id="PRO_5034323508" description="Lipoprotein" evidence="1">
    <location>
        <begin position="25"/>
        <end position="162"/>
    </location>
</feature>
<keyword evidence="1" id="KW-0732">Signal</keyword>
<name>A0A8F6U0A5_9RHOB</name>
<feature type="signal peptide" evidence="1">
    <location>
        <begin position="1"/>
        <end position="24"/>
    </location>
</feature>
<evidence type="ECO:0000313" key="3">
    <source>
        <dbReference type="Proteomes" id="UP000825009"/>
    </source>
</evidence>
<sequence>MTLRLTLLPLALLAVAACQPSYDAGETVTLAGGERCVVLGPAPEGTRLDCATRGEIIADLRPPDINAQLDPEIAPGVQLSDLPGVPSLPTIPQSEAEAACRASHYAENRVRGEVRGAVEGAVLEAAGLPGNTLGLIRRSQRIARRIEGRPAPASTPDPCDGL</sequence>
<protein>
    <recommendedName>
        <fullName evidence="4">Lipoprotein</fullName>
    </recommendedName>
</protein>
<keyword evidence="3" id="KW-1185">Reference proteome</keyword>
<proteinExistence type="predicted"/>
<reference evidence="2 3" key="1">
    <citation type="submission" date="2021-07" db="EMBL/GenBank/DDBJ databases">
        <title>A novel Jannaschia species isolated from marine dinoflagellate Ceratoperidinium margalefii.</title>
        <authorList>
            <person name="Jiang Y."/>
            <person name="Li Z."/>
        </authorList>
    </citation>
    <scope>NUCLEOTIDE SEQUENCE [LARGE SCALE GENOMIC DNA]</scope>
    <source>
        <strain evidence="2 3">J12C1-MA-4</strain>
    </source>
</reference>
<dbReference type="PROSITE" id="PS51257">
    <property type="entry name" value="PROKAR_LIPOPROTEIN"/>
    <property type="match status" value="1"/>
</dbReference>
<accession>A0A8F6U0A5</accession>
<dbReference type="KEGG" id="gce:KYE46_08735"/>
<dbReference type="RefSeq" id="WP_219004936.1">
    <property type="nucleotide sequence ID" value="NZ_CP079194.1"/>
</dbReference>
<dbReference type="EMBL" id="CP079194">
    <property type="protein sequence ID" value="QXT41279.1"/>
    <property type="molecule type" value="Genomic_DNA"/>
</dbReference>
<evidence type="ECO:0000313" key="2">
    <source>
        <dbReference type="EMBL" id="QXT41279.1"/>
    </source>
</evidence>
<dbReference type="AlphaFoldDB" id="A0A8F6U0A5"/>
<evidence type="ECO:0008006" key="4">
    <source>
        <dbReference type="Google" id="ProtNLM"/>
    </source>
</evidence>
<gene>
    <name evidence="2" type="ORF">KYE46_08735</name>
</gene>
<dbReference type="Proteomes" id="UP000825009">
    <property type="component" value="Chromosome"/>
</dbReference>